<dbReference type="EMBL" id="PDSK01000001">
    <property type="protein sequence ID" value="PIE36587.1"/>
    <property type="molecule type" value="Genomic_DNA"/>
</dbReference>
<proteinExistence type="inferred from homology"/>
<keyword evidence="1 4" id="KW-0819">tRNA processing</keyword>
<dbReference type="Gene3D" id="3.30.1360.120">
    <property type="entry name" value="Probable tRNA modification gtpase trme, domain 1"/>
    <property type="match status" value="1"/>
</dbReference>
<name>A0A2G6KLP7_9BACT</name>
<evidence type="ECO:0000313" key="9">
    <source>
        <dbReference type="Proteomes" id="UP000230821"/>
    </source>
</evidence>
<comment type="function">
    <text evidence="4">Exhibits a very high intrinsic GTPase hydrolysis rate. Involved in the addition of a carboxymethylaminomethyl (cmnm) group at the wobble position (U34) of certain tRNAs, forming tRNA-cmnm(5)s(2)U34.</text>
</comment>
<feature type="binding site" evidence="4">
    <location>
        <begin position="201"/>
        <end position="207"/>
    </location>
    <ligand>
        <name>GTP</name>
        <dbReference type="ChEBI" id="CHEBI:37565"/>
    </ligand>
</feature>
<dbReference type="GO" id="GO:0002098">
    <property type="term" value="P:tRNA wobble uridine modification"/>
    <property type="evidence" value="ECO:0007669"/>
    <property type="project" value="TreeGrafter"/>
</dbReference>
<feature type="binding site" evidence="4">
    <location>
        <position position="382"/>
    </location>
    <ligand>
        <name>(6S)-5-formyl-5,6,7,8-tetrahydrofolate</name>
        <dbReference type="ChEBI" id="CHEBI:57457"/>
    </ligand>
</feature>
<accession>A0A2G6KLP7</accession>
<dbReference type="InterPro" id="IPR025867">
    <property type="entry name" value="MnmE_helical"/>
</dbReference>
<keyword evidence="4" id="KW-0378">Hydrolase</keyword>
<dbReference type="InterPro" id="IPR027266">
    <property type="entry name" value="TrmE/GcvT-like"/>
</dbReference>
<keyword evidence="4" id="KW-0963">Cytoplasm</keyword>
<reference evidence="8 9" key="1">
    <citation type="submission" date="2017-10" db="EMBL/GenBank/DDBJ databases">
        <title>Novel microbial diversity and functional potential in the marine mammal oral microbiome.</title>
        <authorList>
            <person name="Dudek N.K."/>
            <person name="Sun C.L."/>
            <person name="Burstein D."/>
            <person name="Kantor R.S."/>
            <person name="Aliaga Goltsman D.S."/>
            <person name="Bik E.M."/>
            <person name="Thomas B.C."/>
            <person name="Banfield J.F."/>
            <person name="Relman D.A."/>
        </authorList>
    </citation>
    <scope>NUCLEOTIDE SEQUENCE [LARGE SCALE GENOMIC DNA]</scope>
    <source>
        <strain evidence="8">DOLJORAL78_47_16</strain>
    </source>
</reference>
<keyword evidence="4" id="KW-0479">Metal-binding</keyword>
<feature type="domain" description="G" evidence="5">
    <location>
        <begin position="188"/>
        <end position="264"/>
    </location>
</feature>
<protein>
    <recommendedName>
        <fullName evidence="4">tRNA modification GTPase MnmE</fullName>
        <ecNumber evidence="4">3.6.-.-</ecNumber>
    </recommendedName>
</protein>
<feature type="domain" description="GTP-binding protein TrmE N-terminal" evidence="6">
    <location>
        <begin position="4"/>
        <end position="116"/>
    </location>
</feature>
<keyword evidence="4" id="KW-0630">Potassium</keyword>
<dbReference type="Pfam" id="PF10396">
    <property type="entry name" value="TrmE_N"/>
    <property type="match status" value="1"/>
</dbReference>
<dbReference type="EC" id="3.6.-.-" evidence="4"/>
<feature type="binding site" evidence="4">
    <location>
        <position position="76"/>
    </location>
    <ligand>
        <name>(6S)-5-formyl-5,6,7,8-tetrahydrofolate</name>
        <dbReference type="ChEBI" id="CHEBI:57457"/>
    </ligand>
</feature>
<dbReference type="InterPro" id="IPR027368">
    <property type="entry name" value="MnmE_dom2"/>
</dbReference>
<keyword evidence="2 4" id="KW-0547">Nucleotide-binding</keyword>
<comment type="similarity">
    <text evidence="4">Belongs to the TRAFAC class TrmE-Era-EngA-EngB-Septin-like GTPase superfamily. TrmE GTPase family.</text>
</comment>
<keyword evidence="4" id="KW-0460">Magnesium</keyword>
<dbReference type="Gene3D" id="3.40.50.300">
    <property type="entry name" value="P-loop containing nucleotide triphosphate hydrolases"/>
    <property type="match status" value="1"/>
</dbReference>
<comment type="caution">
    <text evidence="8">The sequence shown here is derived from an EMBL/GenBank/DDBJ whole genome shotgun (WGS) entry which is preliminary data.</text>
</comment>
<evidence type="ECO:0000256" key="2">
    <source>
        <dbReference type="ARBA" id="ARBA00022741"/>
    </source>
</evidence>
<evidence type="ECO:0000256" key="3">
    <source>
        <dbReference type="ARBA" id="ARBA00023134"/>
    </source>
</evidence>
<feature type="binding site" evidence="4">
    <location>
        <position position="116"/>
    </location>
    <ligand>
        <name>(6S)-5-formyl-5,6,7,8-tetrahydrofolate</name>
        <dbReference type="ChEBI" id="CHEBI:57457"/>
    </ligand>
</feature>
<dbReference type="InterPro" id="IPR018948">
    <property type="entry name" value="GTP-bd_TrmE_N"/>
</dbReference>
<comment type="caution">
    <text evidence="4">Lacks conserved residue(s) required for the propagation of feature annotation.</text>
</comment>
<dbReference type="GO" id="GO:0005525">
    <property type="term" value="F:GTP binding"/>
    <property type="evidence" value="ECO:0007669"/>
    <property type="project" value="UniProtKB-UniRule"/>
</dbReference>
<sequence length="382" mass="40948">MSETIFSLATARGRAGVAIIRVSGPDAVLAAEQLCGSVPASRGVREIRAQDGSVIDEALLLNFPVGKSFTGEKVVEFQCHGSVVVIDRVLDELAQIPGLRMSLPGEFTRRAFENGRLDLAQVEGLADLIDAETEAQRAQAVRVLSGALGDRAEIWRNKLIRAAALLEVTIDFADEEVPVDVTPEVCELISSVAGRDAAITSEIAGTTRDVIEVRMDIAGLPVTFLDTAGLREAEDEVERIGIKRAIDRAEAADLRLFLGDLPEIEVKAREGDIYIAAKSDLTGIGVSGLTGEGVDALLQKIAQELSSRVQNAGLVIRQRQKQAVNRANAHLETAVHALQVDLGPEIVALELRSALHELNILIGRVDVENLLGEIFASFCIGK</sequence>
<dbReference type="InterPro" id="IPR004520">
    <property type="entry name" value="GTPase_MnmE"/>
</dbReference>
<comment type="subunit">
    <text evidence="4">Homodimer. Heterotetramer of two MnmE and two MnmG subunits.</text>
</comment>
<dbReference type="GO" id="GO:0030488">
    <property type="term" value="P:tRNA methylation"/>
    <property type="evidence" value="ECO:0007669"/>
    <property type="project" value="TreeGrafter"/>
</dbReference>
<evidence type="ECO:0000313" key="8">
    <source>
        <dbReference type="EMBL" id="PIE36587.1"/>
    </source>
</evidence>
<evidence type="ECO:0000259" key="6">
    <source>
        <dbReference type="Pfam" id="PF10396"/>
    </source>
</evidence>
<evidence type="ECO:0000259" key="7">
    <source>
        <dbReference type="Pfam" id="PF12631"/>
    </source>
</evidence>
<evidence type="ECO:0000256" key="1">
    <source>
        <dbReference type="ARBA" id="ARBA00022694"/>
    </source>
</evidence>
<dbReference type="Pfam" id="PF12631">
    <property type="entry name" value="MnmE_helical"/>
    <property type="match status" value="1"/>
</dbReference>
<dbReference type="PANTHER" id="PTHR42714:SF2">
    <property type="entry name" value="TRNA MODIFICATION GTPASE GTPBP3, MITOCHONDRIAL"/>
    <property type="match status" value="1"/>
</dbReference>
<dbReference type="FunFam" id="3.30.1360.120:FF:000007">
    <property type="entry name" value="tRNA modification GTPase GTPBP3, mitochondrial"/>
    <property type="match status" value="1"/>
</dbReference>
<feature type="binding site" evidence="4">
    <location>
        <position position="207"/>
    </location>
    <ligand>
        <name>Mg(2+)</name>
        <dbReference type="ChEBI" id="CHEBI:18420"/>
    </ligand>
</feature>
<dbReference type="HAMAP" id="MF_00379">
    <property type="entry name" value="GTPase_MnmE"/>
    <property type="match status" value="1"/>
</dbReference>
<evidence type="ECO:0000259" key="5">
    <source>
        <dbReference type="Pfam" id="PF01926"/>
    </source>
</evidence>
<feature type="binding site" evidence="4">
    <location>
        <begin position="226"/>
        <end position="229"/>
    </location>
    <ligand>
        <name>GTP</name>
        <dbReference type="ChEBI" id="CHEBI:37565"/>
    </ligand>
</feature>
<dbReference type="CDD" id="cd04164">
    <property type="entry name" value="trmE"/>
    <property type="match status" value="1"/>
</dbReference>
<dbReference type="InterPro" id="IPR027417">
    <property type="entry name" value="P-loop_NTPase"/>
</dbReference>
<organism evidence="8 9">
    <name type="scientific">candidate division KSB3 bacterium</name>
    <dbReference type="NCBI Taxonomy" id="2044937"/>
    <lineage>
        <taxon>Bacteria</taxon>
        <taxon>candidate division KSB3</taxon>
    </lineage>
</organism>
<dbReference type="Proteomes" id="UP000230821">
    <property type="component" value="Unassembled WGS sequence"/>
</dbReference>
<dbReference type="GO" id="GO:0046872">
    <property type="term" value="F:metal ion binding"/>
    <property type="evidence" value="ECO:0007669"/>
    <property type="project" value="UniProtKB-KW"/>
</dbReference>
<feature type="binding site" evidence="4">
    <location>
        <position position="21"/>
    </location>
    <ligand>
        <name>(6S)-5-formyl-5,6,7,8-tetrahydrofolate</name>
        <dbReference type="ChEBI" id="CHEBI:57457"/>
    </ligand>
</feature>
<dbReference type="InterPro" id="IPR031168">
    <property type="entry name" value="G_TrmE"/>
</dbReference>
<dbReference type="InterPro" id="IPR006073">
    <property type="entry name" value="GTP-bd"/>
</dbReference>
<gene>
    <name evidence="4" type="primary">mnmE</name>
    <name evidence="4" type="synonym">trmE</name>
    <name evidence="8" type="ORF">CSA56_00005</name>
</gene>
<comment type="cofactor">
    <cofactor evidence="4">
        <name>K(+)</name>
        <dbReference type="ChEBI" id="CHEBI:29103"/>
    </cofactor>
    <text evidence="4">Binds 1 potassium ion per subunit.</text>
</comment>
<dbReference type="SUPFAM" id="SSF52540">
    <property type="entry name" value="P-loop containing nucleoside triphosphate hydrolases"/>
    <property type="match status" value="1"/>
</dbReference>
<comment type="subcellular location">
    <subcellularLocation>
        <location evidence="4">Cytoplasm</location>
    </subcellularLocation>
</comment>
<dbReference type="CDD" id="cd14858">
    <property type="entry name" value="TrmE_N"/>
    <property type="match status" value="1"/>
</dbReference>
<dbReference type="SUPFAM" id="SSF116878">
    <property type="entry name" value="TrmE connector domain"/>
    <property type="match status" value="1"/>
</dbReference>
<dbReference type="SUPFAM" id="SSF103025">
    <property type="entry name" value="Folate-binding domain"/>
    <property type="match status" value="1"/>
</dbReference>
<dbReference type="GO" id="GO:0003924">
    <property type="term" value="F:GTPase activity"/>
    <property type="evidence" value="ECO:0007669"/>
    <property type="project" value="UniProtKB-UniRule"/>
</dbReference>
<dbReference type="GO" id="GO:0005737">
    <property type="term" value="C:cytoplasm"/>
    <property type="evidence" value="ECO:0007669"/>
    <property type="project" value="UniProtKB-SubCell"/>
</dbReference>
<dbReference type="Gene3D" id="1.20.120.430">
    <property type="entry name" value="tRNA modification GTPase MnmE domain 2"/>
    <property type="match status" value="2"/>
</dbReference>
<dbReference type="PANTHER" id="PTHR42714">
    <property type="entry name" value="TRNA MODIFICATION GTPASE GTPBP3"/>
    <property type="match status" value="1"/>
</dbReference>
<dbReference type="AlphaFoldDB" id="A0A2G6KLP7"/>
<keyword evidence="3 4" id="KW-0342">GTP-binding</keyword>
<dbReference type="Pfam" id="PF01926">
    <property type="entry name" value="MMR_HSR1"/>
    <property type="match status" value="1"/>
</dbReference>
<evidence type="ECO:0000256" key="4">
    <source>
        <dbReference type="HAMAP-Rule" id="MF_00379"/>
    </source>
</evidence>
<feature type="domain" description="MnmE helical" evidence="7">
    <location>
        <begin position="119"/>
        <end position="379"/>
    </location>
</feature>